<dbReference type="EMBL" id="JAHUTI010001186">
    <property type="protein sequence ID" value="MED6232746.1"/>
    <property type="molecule type" value="Genomic_DNA"/>
</dbReference>
<proteinExistence type="predicted"/>
<gene>
    <name evidence="1" type="ORF">ATANTOWER_001852</name>
</gene>
<name>A0ABU7A3U9_9TELE</name>
<sequence>MEVFYAELCFVRQISNQPGVRSRTFKSFPFKSTAVCTSWFDHSLFQFITGVFPLSSPEFITLCSRFGAFSWLWLKGRGPTVLSTDRCKLDIRTHQEDFSSI</sequence>
<keyword evidence="2" id="KW-1185">Reference proteome</keyword>
<evidence type="ECO:0000313" key="2">
    <source>
        <dbReference type="Proteomes" id="UP001345963"/>
    </source>
</evidence>
<evidence type="ECO:0000313" key="1">
    <source>
        <dbReference type="EMBL" id="MED6232746.1"/>
    </source>
</evidence>
<accession>A0ABU7A3U9</accession>
<comment type="caution">
    <text evidence="1">The sequence shown here is derived from an EMBL/GenBank/DDBJ whole genome shotgun (WGS) entry which is preliminary data.</text>
</comment>
<dbReference type="Proteomes" id="UP001345963">
    <property type="component" value="Unassembled WGS sequence"/>
</dbReference>
<reference evidence="1 2" key="1">
    <citation type="submission" date="2021-07" db="EMBL/GenBank/DDBJ databases">
        <authorList>
            <person name="Palmer J.M."/>
        </authorList>
    </citation>
    <scope>NUCLEOTIDE SEQUENCE [LARGE SCALE GENOMIC DNA]</scope>
    <source>
        <strain evidence="1 2">AT_MEX2019</strain>
        <tissue evidence="1">Muscle</tissue>
    </source>
</reference>
<organism evidence="1 2">
    <name type="scientific">Ataeniobius toweri</name>
    <dbReference type="NCBI Taxonomy" id="208326"/>
    <lineage>
        <taxon>Eukaryota</taxon>
        <taxon>Metazoa</taxon>
        <taxon>Chordata</taxon>
        <taxon>Craniata</taxon>
        <taxon>Vertebrata</taxon>
        <taxon>Euteleostomi</taxon>
        <taxon>Actinopterygii</taxon>
        <taxon>Neopterygii</taxon>
        <taxon>Teleostei</taxon>
        <taxon>Neoteleostei</taxon>
        <taxon>Acanthomorphata</taxon>
        <taxon>Ovalentaria</taxon>
        <taxon>Atherinomorphae</taxon>
        <taxon>Cyprinodontiformes</taxon>
        <taxon>Goodeidae</taxon>
        <taxon>Ataeniobius</taxon>
    </lineage>
</organism>
<protein>
    <submittedName>
        <fullName evidence="1">Uncharacterized protein</fullName>
    </submittedName>
</protein>